<organism evidence="2 3">
    <name type="scientific">Pseudozyma hubeiensis (strain SY62)</name>
    <name type="common">Yeast</name>
    <dbReference type="NCBI Taxonomy" id="1305764"/>
    <lineage>
        <taxon>Eukaryota</taxon>
        <taxon>Fungi</taxon>
        <taxon>Dikarya</taxon>
        <taxon>Basidiomycota</taxon>
        <taxon>Ustilaginomycotina</taxon>
        <taxon>Ustilaginomycetes</taxon>
        <taxon>Ustilaginales</taxon>
        <taxon>Ustilaginaceae</taxon>
        <taxon>Pseudozyma</taxon>
    </lineage>
</organism>
<evidence type="ECO:0000313" key="3">
    <source>
        <dbReference type="Proteomes" id="UP000014071"/>
    </source>
</evidence>
<feature type="region of interest" description="Disordered" evidence="1">
    <location>
        <begin position="1"/>
        <end position="37"/>
    </location>
</feature>
<gene>
    <name evidence="2" type="ORF">PHSY_001301</name>
</gene>
<dbReference type="EMBL" id="DF238778">
    <property type="protein sequence ID" value="GAC93736.1"/>
    <property type="molecule type" value="Genomic_DNA"/>
</dbReference>
<evidence type="ECO:0000313" key="2">
    <source>
        <dbReference type="EMBL" id="GAC93736.1"/>
    </source>
</evidence>
<dbReference type="Proteomes" id="UP000014071">
    <property type="component" value="Unassembled WGS sequence"/>
</dbReference>
<accession>R9NYH9</accession>
<protein>
    <submittedName>
        <fullName evidence="2">Uncharacterized protein</fullName>
    </submittedName>
</protein>
<reference evidence="3" key="1">
    <citation type="journal article" date="2013" name="Genome Announc.">
        <title>Draft genome sequence of the basidiomycetous yeast-like fungus Pseudozyma hubeiensis SY62, which produces an abundant amount of the biosurfactant mannosylerythritol lipids.</title>
        <authorList>
            <person name="Konishi M."/>
            <person name="Hatada Y."/>
            <person name="Horiuchi J."/>
        </authorList>
    </citation>
    <scope>NUCLEOTIDE SEQUENCE [LARGE SCALE GENOMIC DNA]</scope>
    <source>
        <strain evidence="3">SY62</strain>
    </source>
</reference>
<proteinExistence type="predicted"/>
<evidence type="ECO:0000256" key="1">
    <source>
        <dbReference type="SAM" id="MobiDB-lite"/>
    </source>
</evidence>
<name>R9NYH9_PSEHS</name>
<dbReference type="GeneID" id="24106602"/>
<dbReference type="HOGENOM" id="CLU_2251250_0_0_1"/>
<sequence length="104" mass="11913">MKVRRSLTKRGKEERVMAQGVGCGEKDEEEEQQQQQQQQLRISGSLLHNECNVQYHRCSLPFFRRGIGAGDPSGPLAAFSQNVTAFDSYKRVQYNLVRVTDHCR</sequence>
<keyword evidence="3" id="KW-1185">Reference proteome</keyword>
<dbReference type="RefSeq" id="XP_012187323.1">
    <property type="nucleotide sequence ID" value="XM_012331933.1"/>
</dbReference>
<dbReference type="AlphaFoldDB" id="R9NYH9"/>